<gene>
    <name evidence="1" type="ORF">OIU79_029322</name>
</gene>
<reference evidence="1" key="1">
    <citation type="submission" date="2022-11" db="EMBL/GenBank/DDBJ databases">
        <authorList>
            <person name="Hyden B.L."/>
            <person name="Feng K."/>
            <person name="Yates T."/>
            <person name="Jawdy S."/>
            <person name="Smart L.B."/>
            <person name="Muchero W."/>
        </authorList>
    </citation>
    <scope>NUCLEOTIDE SEQUENCE</scope>
    <source>
        <tissue evidence="1">Shoot tip</tissue>
    </source>
</reference>
<keyword evidence="2" id="KW-1185">Reference proteome</keyword>
<organism evidence="1 2">
    <name type="scientific">Salix purpurea</name>
    <name type="common">Purple osier willow</name>
    <dbReference type="NCBI Taxonomy" id="77065"/>
    <lineage>
        <taxon>Eukaryota</taxon>
        <taxon>Viridiplantae</taxon>
        <taxon>Streptophyta</taxon>
        <taxon>Embryophyta</taxon>
        <taxon>Tracheophyta</taxon>
        <taxon>Spermatophyta</taxon>
        <taxon>Magnoliopsida</taxon>
        <taxon>eudicotyledons</taxon>
        <taxon>Gunneridae</taxon>
        <taxon>Pentapetalae</taxon>
        <taxon>rosids</taxon>
        <taxon>fabids</taxon>
        <taxon>Malpighiales</taxon>
        <taxon>Salicaceae</taxon>
        <taxon>Saliceae</taxon>
        <taxon>Salix</taxon>
    </lineage>
</organism>
<dbReference type="EMBL" id="JAPFFK010000008">
    <property type="protein sequence ID" value="KAJ6748170.1"/>
    <property type="molecule type" value="Genomic_DNA"/>
</dbReference>
<proteinExistence type="predicted"/>
<accession>A0A9Q0ZV80</accession>
<comment type="caution">
    <text evidence="1">The sequence shown here is derived from an EMBL/GenBank/DDBJ whole genome shotgun (WGS) entry which is preliminary data.</text>
</comment>
<evidence type="ECO:0000313" key="2">
    <source>
        <dbReference type="Proteomes" id="UP001151532"/>
    </source>
</evidence>
<dbReference type="Proteomes" id="UP001151532">
    <property type="component" value="Chromosome 12"/>
</dbReference>
<protein>
    <submittedName>
        <fullName evidence="1">Uncharacterized protein</fullName>
    </submittedName>
</protein>
<name>A0A9Q0ZV80_SALPP</name>
<reference evidence="1" key="2">
    <citation type="journal article" date="2023" name="Int. J. Mol. Sci.">
        <title>De Novo Assembly and Annotation of 11 Diverse Shrub Willow (Salix) Genomes Reveals Novel Gene Organization in Sex-Linked Regions.</title>
        <authorList>
            <person name="Hyden B."/>
            <person name="Feng K."/>
            <person name="Yates T.B."/>
            <person name="Jawdy S."/>
            <person name="Cereghino C."/>
            <person name="Smart L.B."/>
            <person name="Muchero W."/>
        </authorList>
    </citation>
    <scope>NUCLEOTIDE SEQUENCE</scope>
    <source>
        <tissue evidence="1">Shoot tip</tissue>
    </source>
</reference>
<evidence type="ECO:0000313" key="1">
    <source>
        <dbReference type="EMBL" id="KAJ6748170.1"/>
    </source>
</evidence>
<sequence>MAEPLISLLLEQITKLISQQVQEEVNLVGGVKKQADKLKSNLIDGAMQFLHGKQGMLKKIFTTNRRYDVPSWDLLAFVSIKWFNVATLPLRSKKLVKKWMRLPKQKLCMAFNCTKPLIMNCSDQQVPIFLMNQA</sequence>
<dbReference type="AlphaFoldDB" id="A0A9Q0ZV80"/>